<dbReference type="Gene3D" id="3.20.20.30">
    <property type="entry name" value="Luciferase-like domain"/>
    <property type="match status" value="1"/>
</dbReference>
<sequence>MRLDFGYLLPTFTADRRLDALVELGGQAEHLGLDSVWVPDSPLVYGLPDPVVLLSALAATTRRITIASGVLLAALRNPVLLAHSLATLDALARGRLVVGLGSGFADPASERQFVAVGVPFRGRGERLTESITVLRALWAARGGPVSHVGRHFSFHDVALSPTPHSPSGPPIWLAGLGARAEERVGQLADGWLPYPPTVDRFAEGWHRVQAAAAGRAAPPVPGLYATVAVDASADTARQRLRTTVERWYGYPFDAVAQLQAVYAGTPAGVRGWLEPYIEAGVRTVVLRVADDQVLRGVETAADIRARFA</sequence>
<dbReference type="SUPFAM" id="SSF51679">
    <property type="entry name" value="Bacterial luciferase-like"/>
    <property type="match status" value="1"/>
</dbReference>
<dbReference type="RefSeq" id="WP_253890066.1">
    <property type="nucleotide sequence ID" value="NZ_BAAAVB010000019.1"/>
</dbReference>
<evidence type="ECO:0000259" key="2">
    <source>
        <dbReference type="Pfam" id="PF00296"/>
    </source>
</evidence>
<comment type="caution">
    <text evidence="3">The sequence shown here is derived from an EMBL/GenBank/DDBJ whole genome shotgun (WGS) entry which is preliminary data.</text>
</comment>
<dbReference type="NCBIfam" id="TIGR03619">
    <property type="entry name" value="F420_Rv2161c"/>
    <property type="match status" value="1"/>
</dbReference>
<accession>A0ABT1IK64</accession>
<dbReference type="InterPro" id="IPR011251">
    <property type="entry name" value="Luciferase-like_dom"/>
</dbReference>
<dbReference type="InterPro" id="IPR019921">
    <property type="entry name" value="Lucif-like_OxRdtase_Rv2161c"/>
</dbReference>
<dbReference type="Pfam" id="PF00296">
    <property type="entry name" value="Bac_luciferase"/>
    <property type="match status" value="1"/>
</dbReference>
<evidence type="ECO:0000313" key="3">
    <source>
        <dbReference type="EMBL" id="MCP2273044.1"/>
    </source>
</evidence>
<evidence type="ECO:0000256" key="1">
    <source>
        <dbReference type="ARBA" id="ARBA00023002"/>
    </source>
</evidence>
<proteinExistence type="predicted"/>
<keyword evidence="1" id="KW-0560">Oxidoreductase</keyword>
<feature type="domain" description="Luciferase-like" evidence="2">
    <location>
        <begin position="5"/>
        <end position="255"/>
    </location>
</feature>
<protein>
    <submittedName>
        <fullName evidence="3">F420-dependent oxidoreductase, Rv2161c family</fullName>
    </submittedName>
</protein>
<dbReference type="Proteomes" id="UP001205185">
    <property type="component" value="Unassembled WGS sequence"/>
</dbReference>
<dbReference type="PANTHER" id="PTHR43244:SF1">
    <property type="entry name" value="5,10-METHYLENETETRAHYDROMETHANOPTERIN REDUCTASE"/>
    <property type="match status" value="1"/>
</dbReference>
<keyword evidence="4" id="KW-1185">Reference proteome</keyword>
<reference evidence="3 4" key="1">
    <citation type="submission" date="2022-06" db="EMBL/GenBank/DDBJ databases">
        <title>Genomic Encyclopedia of Archaeal and Bacterial Type Strains, Phase II (KMG-II): from individual species to whole genera.</title>
        <authorList>
            <person name="Goeker M."/>
        </authorList>
    </citation>
    <scope>NUCLEOTIDE SEQUENCE [LARGE SCALE GENOMIC DNA]</scope>
    <source>
        <strain evidence="3 4">DSM 44255</strain>
    </source>
</reference>
<dbReference type="InterPro" id="IPR036661">
    <property type="entry name" value="Luciferase-like_sf"/>
</dbReference>
<gene>
    <name evidence="3" type="ORF">LV75_005570</name>
</gene>
<dbReference type="EMBL" id="JAMTCO010000015">
    <property type="protein sequence ID" value="MCP2273044.1"/>
    <property type="molecule type" value="Genomic_DNA"/>
</dbReference>
<organism evidence="3 4">
    <name type="scientific">Actinokineospora diospyrosa</name>
    <dbReference type="NCBI Taxonomy" id="103728"/>
    <lineage>
        <taxon>Bacteria</taxon>
        <taxon>Bacillati</taxon>
        <taxon>Actinomycetota</taxon>
        <taxon>Actinomycetes</taxon>
        <taxon>Pseudonocardiales</taxon>
        <taxon>Pseudonocardiaceae</taxon>
        <taxon>Actinokineospora</taxon>
    </lineage>
</organism>
<dbReference type="InterPro" id="IPR050564">
    <property type="entry name" value="F420-G6PD/mer"/>
</dbReference>
<name>A0ABT1IK64_9PSEU</name>
<dbReference type="PANTHER" id="PTHR43244">
    <property type="match status" value="1"/>
</dbReference>
<evidence type="ECO:0000313" key="4">
    <source>
        <dbReference type="Proteomes" id="UP001205185"/>
    </source>
</evidence>